<comment type="caution">
    <text evidence="7">The sequence shown here is derived from an EMBL/GenBank/DDBJ whole genome shotgun (WGS) entry which is preliminary data.</text>
</comment>
<evidence type="ECO:0000313" key="7">
    <source>
        <dbReference type="EMBL" id="EJW99328.1"/>
    </source>
</evidence>
<evidence type="ECO:0000256" key="3">
    <source>
        <dbReference type="ARBA" id="ARBA00022692"/>
    </source>
</evidence>
<dbReference type="AlphaFoldDB" id="J9FXP4"/>
<comment type="similarity">
    <text evidence="2">Belongs to the ABC-3 integral membrane protein family.</text>
</comment>
<dbReference type="SUPFAM" id="SSF81345">
    <property type="entry name" value="ABC transporter involved in vitamin B12 uptake, BtuC"/>
    <property type="match status" value="1"/>
</dbReference>
<evidence type="ECO:0000256" key="5">
    <source>
        <dbReference type="ARBA" id="ARBA00023136"/>
    </source>
</evidence>
<feature type="transmembrane region" description="Helical" evidence="6">
    <location>
        <begin position="220"/>
        <end position="238"/>
    </location>
</feature>
<keyword evidence="4 6" id="KW-1133">Transmembrane helix</keyword>
<feature type="transmembrane region" description="Helical" evidence="6">
    <location>
        <begin position="138"/>
        <end position="157"/>
    </location>
</feature>
<keyword evidence="3 6" id="KW-0812">Transmembrane</keyword>
<dbReference type="GO" id="GO:0055085">
    <property type="term" value="P:transmembrane transport"/>
    <property type="evidence" value="ECO:0007669"/>
    <property type="project" value="InterPro"/>
</dbReference>
<proteinExistence type="inferred from homology"/>
<evidence type="ECO:0000256" key="2">
    <source>
        <dbReference type="ARBA" id="ARBA00008034"/>
    </source>
</evidence>
<comment type="subcellular location">
    <subcellularLocation>
        <location evidence="1">Membrane</location>
        <topology evidence="1">Multi-pass membrane protein</topology>
    </subcellularLocation>
</comment>
<dbReference type="CDD" id="cd06550">
    <property type="entry name" value="TM_ABC_iron-siderophores_like"/>
    <property type="match status" value="1"/>
</dbReference>
<dbReference type="Pfam" id="PF00950">
    <property type="entry name" value="ABC-3"/>
    <property type="match status" value="1"/>
</dbReference>
<dbReference type="PANTHER" id="PTHR30477">
    <property type="entry name" value="ABC-TRANSPORTER METAL-BINDING PROTEIN"/>
    <property type="match status" value="1"/>
</dbReference>
<evidence type="ECO:0000256" key="6">
    <source>
        <dbReference type="SAM" id="Phobius"/>
    </source>
</evidence>
<keyword evidence="5 6" id="KW-0472">Membrane</keyword>
<gene>
    <name evidence="7" type="ORF">EVA_12565</name>
</gene>
<sequence>MPQILYYTFFQHAILGALLVSLLCAMVGTYVVNRRMVIAGGGVAHASLGGVGLGAFFGLSPLFCAAGFALLSGLGIHELSRRKVREDAAIAMLWTLGMSVGILAAYLTPGFMTELPLYLFGDILAITATDLWISGGLLLFTAAFFYLFLPAIITVSYDTDFAVTQGLPVAVIERVMIGLTALTIVACLHLVGVVMVVSLLSIPQMTAALFTNSFRKMIGWSALISFLECLGGLMLSYYCNVPSGATIILLAVMLYFVLRTIKTLFFR</sequence>
<dbReference type="GO" id="GO:0043190">
    <property type="term" value="C:ATP-binding cassette (ABC) transporter complex"/>
    <property type="evidence" value="ECO:0007669"/>
    <property type="project" value="InterPro"/>
</dbReference>
<protein>
    <submittedName>
        <fullName evidence="7">Zinc ABC transporter</fullName>
    </submittedName>
</protein>
<reference evidence="7" key="1">
    <citation type="journal article" date="2012" name="PLoS ONE">
        <title>Gene sets for utilization of primary and secondary nutrition supplies in the distal gut of endangered iberian lynx.</title>
        <authorList>
            <person name="Alcaide M."/>
            <person name="Messina E."/>
            <person name="Richter M."/>
            <person name="Bargiela R."/>
            <person name="Peplies J."/>
            <person name="Huws S.A."/>
            <person name="Newbold C.J."/>
            <person name="Golyshin P.N."/>
            <person name="Simon M.A."/>
            <person name="Lopez G."/>
            <person name="Yakimov M.M."/>
            <person name="Ferrer M."/>
        </authorList>
    </citation>
    <scope>NUCLEOTIDE SEQUENCE</scope>
</reference>
<dbReference type="PANTHER" id="PTHR30477:SF18">
    <property type="entry name" value="METAL TRANSPORT SYSTEM MEMBRANE PROTEIN CT_417-RELATED"/>
    <property type="match status" value="1"/>
</dbReference>
<evidence type="ECO:0000256" key="4">
    <source>
        <dbReference type="ARBA" id="ARBA00022989"/>
    </source>
</evidence>
<organism evidence="7">
    <name type="scientific">gut metagenome</name>
    <dbReference type="NCBI Taxonomy" id="749906"/>
    <lineage>
        <taxon>unclassified sequences</taxon>
        <taxon>metagenomes</taxon>
        <taxon>organismal metagenomes</taxon>
    </lineage>
</organism>
<feature type="transmembrane region" description="Helical" evidence="6">
    <location>
        <begin position="88"/>
        <end position="109"/>
    </location>
</feature>
<feature type="transmembrane region" description="Helical" evidence="6">
    <location>
        <begin position="52"/>
        <end position="76"/>
    </location>
</feature>
<accession>J9FXP4</accession>
<dbReference type="EMBL" id="AMCI01003863">
    <property type="protein sequence ID" value="EJW99328.1"/>
    <property type="molecule type" value="Genomic_DNA"/>
</dbReference>
<dbReference type="GO" id="GO:0010043">
    <property type="term" value="P:response to zinc ion"/>
    <property type="evidence" value="ECO:0007669"/>
    <property type="project" value="TreeGrafter"/>
</dbReference>
<dbReference type="InterPro" id="IPR037294">
    <property type="entry name" value="ABC_BtuC-like"/>
</dbReference>
<dbReference type="Gene3D" id="1.10.3470.10">
    <property type="entry name" value="ABC transporter involved in vitamin B12 uptake, BtuC"/>
    <property type="match status" value="1"/>
</dbReference>
<feature type="transmembrane region" description="Helical" evidence="6">
    <location>
        <begin position="177"/>
        <end position="200"/>
    </location>
</feature>
<feature type="transmembrane region" description="Helical" evidence="6">
    <location>
        <begin position="244"/>
        <end position="261"/>
    </location>
</feature>
<evidence type="ECO:0000256" key="1">
    <source>
        <dbReference type="ARBA" id="ARBA00004141"/>
    </source>
</evidence>
<dbReference type="InterPro" id="IPR001626">
    <property type="entry name" value="ABC_TroCD"/>
</dbReference>
<name>J9FXP4_9ZZZZ</name>
<feature type="transmembrane region" description="Helical" evidence="6">
    <location>
        <begin position="12"/>
        <end position="32"/>
    </location>
</feature>